<dbReference type="AlphaFoldDB" id="A0A4U5NT20"/>
<name>A0A4U5NT20_STECR</name>
<comment type="caution">
    <text evidence="1">The sequence shown here is derived from an EMBL/GenBank/DDBJ whole genome shotgun (WGS) entry which is preliminary data.</text>
</comment>
<proteinExistence type="predicted"/>
<dbReference type="EMBL" id="AZBU02000003">
    <property type="protein sequence ID" value="TKR86648.1"/>
    <property type="molecule type" value="Genomic_DNA"/>
</dbReference>
<protein>
    <submittedName>
        <fullName evidence="1">Uncharacterized protein</fullName>
    </submittedName>
</protein>
<gene>
    <name evidence="1" type="ORF">L596_011196</name>
</gene>
<keyword evidence="2" id="KW-1185">Reference proteome</keyword>
<accession>A0A4U5NT20</accession>
<evidence type="ECO:0000313" key="1">
    <source>
        <dbReference type="EMBL" id="TKR86648.1"/>
    </source>
</evidence>
<reference evidence="1 2" key="1">
    <citation type="journal article" date="2015" name="Genome Biol.">
        <title>Comparative genomics of Steinernema reveals deeply conserved gene regulatory networks.</title>
        <authorList>
            <person name="Dillman A.R."/>
            <person name="Macchietto M."/>
            <person name="Porter C.F."/>
            <person name="Rogers A."/>
            <person name="Williams B."/>
            <person name="Antoshechkin I."/>
            <person name="Lee M.M."/>
            <person name="Goodwin Z."/>
            <person name="Lu X."/>
            <person name="Lewis E.E."/>
            <person name="Goodrich-Blair H."/>
            <person name="Stock S.P."/>
            <person name="Adams B.J."/>
            <person name="Sternberg P.W."/>
            <person name="Mortazavi A."/>
        </authorList>
    </citation>
    <scope>NUCLEOTIDE SEQUENCE [LARGE SCALE GENOMIC DNA]</scope>
    <source>
        <strain evidence="1 2">ALL</strain>
    </source>
</reference>
<sequence length="130" mass="15374">MRERIDPGALDRRYLGCCLPEEEFVERIGRLREEQKKTQRRIEGIRHDVRAFDSEKAYNDDVDDTCCACKCCLVDEDRHCWSREEIGFRSMIDMIRKVTGRRSRFIERKIGTMKKGQNFGDGRRQPFPPG</sequence>
<evidence type="ECO:0000313" key="2">
    <source>
        <dbReference type="Proteomes" id="UP000298663"/>
    </source>
</evidence>
<dbReference type="Proteomes" id="UP000298663">
    <property type="component" value="Unassembled WGS sequence"/>
</dbReference>
<organism evidence="1 2">
    <name type="scientific">Steinernema carpocapsae</name>
    <name type="common">Entomopathogenic nematode</name>
    <dbReference type="NCBI Taxonomy" id="34508"/>
    <lineage>
        <taxon>Eukaryota</taxon>
        <taxon>Metazoa</taxon>
        <taxon>Ecdysozoa</taxon>
        <taxon>Nematoda</taxon>
        <taxon>Chromadorea</taxon>
        <taxon>Rhabditida</taxon>
        <taxon>Tylenchina</taxon>
        <taxon>Panagrolaimomorpha</taxon>
        <taxon>Strongyloidoidea</taxon>
        <taxon>Steinernematidae</taxon>
        <taxon>Steinernema</taxon>
    </lineage>
</organism>
<reference evidence="1 2" key="2">
    <citation type="journal article" date="2019" name="G3 (Bethesda)">
        <title>Hybrid Assembly of the Genome of the Entomopathogenic Nematode Steinernema carpocapsae Identifies the X-Chromosome.</title>
        <authorList>
            <person name="Serra L."/>
            <person name="Macchietto M."/>
            <person name="Macias-Munoz A."/>
            <person name="McGill C.J."/>
            <person name="Rodriguez I.M."/>
            <person name="Rodriguez B."/>
            <person name="Murad R."/>
            <person name="Mortazavi A."/>
        </authorList>
    </citation>
    <scope>NUCLEOTIDE SEQUENCE [LARGE SCALE GENOMIC DNA]</scope>
    <source>
        <strain evidence="1 2">ALL</strain>
    </source>
</reference>